<gene>
    <name evidence="2" type="ORF">DSTB1V02_LOCUS2816</name>
</gene>
<organism evidence="2">
    <name type="scientific">Darwinula stevensoni</name>
    <dbReference type="NCBI Taxonomy" id="69355"/>
    <lineage>
        <taxon>Eukaryota</taxon>
        <taxon>Metazoa</taxon>
        <taxon>Ecdysozoa</taxon>
        <taxon>Arthropoda</taxon>
        <taxon>Crustacea</taxon>
        <taxon>Oligostraca</taxon>
        <taxon>Ostracoda</taxon>
        <taxon>Podocopa</taxon>
        <taxon>Podocopida</taxon>
        <taxon>Darwinulocopina</taxon>
        <taxon>Darwinuloidea</taxon>
        <taxon>Darwinulidae</taxon>
        <taxon>Darwinula</taxon>
    </lineage>
</organism>
<dbReference type="EMBL" id="CAJPEV010000329">
    <property type="protein sequence ID" value="CAG0884066.1"/>
    <property type="molecule type" value="Genomic_DNA"/>
</dbReference>
<feature type="region of interest" description="Disordered" evidence="1">
    <location>
        <begin position="44"/>
        <end position="104"/>
    </location>
</feature>
<proteinExistence type="predicted"/>
<feature type="compositionally biased region" description="Basic and acidic residues" evidence="1">
    <location>
        <begin position="95"/>
        <end position="104"/>
    </location>
</feature>
<dbReference type="EMBL" id="LR899846">
    <property type="protein sequence ID" value="CAD7242875.1"/>
    <property type="molecule type" value="Genomic_DNA"/>
</dbReference>
<keyword evidence="3" id="KW-1185">Reference proteome</keyword>
<evidence type="ECO:0000256" key="1">
    <source>
        <dbReference type="SAM" id="MobiDB-lite"/>
    </source>
</evidence>
<evidence type="ECO:0000313" key="3">
    <source>
        <dbReference type="Proteomes" id="UP000677054"/>
    </source>
</evidence>
<dbReference type="OrthoDB" id="5810603at2759"/>
<reference evidence="2" key="1">
    <citation type="submission" date="2020-11" db="EMBL/GenBank/DDBJ databases">
        <authorList>
            <person name="Tran Van P."/>
        </authorList>
    </citation>
    <scope>NUCLEOTIDE SEQUENCE</scope>
</reference>
<name>A0A7R8ZZN5_9CRUS</name>
<sequence>MRDPVLKSYIILFLQQFNCRCKVLEELCILEGTYCTNEGSGVGEEVGRGEADVPSPQCLAHESSLRGSKIGRRTVAASSNEESEKESEAATQRCDQAKGLRERR</sequence>
<protein>
    <submittedName>
        <fullName evidence="2">Uncharacterized protein</fullName>
    </submittedName>
</protein>
<dbReference type="Proteomes" id="UP000677054">
    <property type="component" value="Unassembled WGS sequence"/>
</dbReference>
<accession>A0A7R8ZZN5</accession>
<evidence type="ECO:0000313" key="2">
    <source>
        <dbReference type="EMBL" id="CAD7242875.1"/>
    </source>
</evidence>
<dbReference type="AlphaFoldDB" id="A0A7R8ZZN5"/>